<name>A0A2H5Y600_9CHLR</name>
<dbReference type="Pfam" id="PF16363">
    <property type="entry name" value="GDP_Man_Dehyd"/>
    <property type="match status" value="1"/>
</dbReference>
<evidence type="ECO:0000313" key="2">
    <source>
        <dbReference type="EMBL" id="GBD08873.1"/>
    </source>
</evidence>
<dbReference type="PRINTS" id="PR01713">
    <property type="entry name" value="NUCEPIMERASE"/>
</dbReference>
<dbReference type="Proteomes" id="UP000236642">
    <property type="component" value="Unassembled WGS sequence"/>
</dbReference>
<evidence type="ECO:0000259" key="1">
    <source>
        <dbReference type="Pfam" id="PF16363"/>
    </source>
</evidence>
<dbReference type="CDD" id="cd05260">
    <property type="entry name" value="GDP_MD_SDR_e"/>
    <property type="match status" value="1"/>
</dbReference>
<dbReference type="Gene3D" id="3.40.50.720">
    <property type="entry name" value="NAD(P)-binding Rossmann-like Domain"/>
    <property type="match status" value="1"/>
</dbReference>
<reference evidence="3" key="1">
    <citation type="submission" date="2017-09" db="EMBL/GenBank/DDBJ databases">
        <title>Metaegenomics of thermophilic ammonia-oxidizing enrichment culture.</title>
        <authorList>
            <person name="Kato S."/>
            <person name="Suzuki K."/>
        </authorList>
    </citation>
    <scope>NUCLEOTIDE SEQUENCE [LARGE SCALE GENOMIC DNA]</scope>
</reference>
<sequence>MRVLITGVGGFVGRHLAAILAQETDWELWGWARRPATPLPERLRLVQVDLRDPEAVRQGLALAQPEGIIHLAAQSDVAESWKDPWGTFETNVRGTLNLLEGIRALGWQPRVLIVTSNEVYGLIRPEDVPVREDHPFRPANPYGISKAAQDWLAALYATAYAMPIIRARPFNHIGPGQDPRFVVPSFARQIAWIEAGLQEPVLRVGNLEAQRDFTDVRDVARAYRLLLERGEPGEVYNIGSGRPRPIREVLELLLAMARVNVRVEVDPQRIRPVEIPISAADTTRIRERLGWEPRIPLEQSLRDVLEEWRARAREEQGRRSAAPQT</sequence>
<dbReference type="GO" id="GO:0033705">
    <property type="term" value="F:GDP-4-dehydro-6-deoxy-D-mannose reductase activity"/>
    <property type="evidence" value="ECO:0007669"/>
    <property type="project" value="UniProtKB-EC"/>
</dbReference>
<dbReference type="AlphaFoldDB" id="A0A2H5Y600"/>
<comment type="caution">
    <text evidence="2">The sequence shown here is derived from an EMBL/GenBank/DDBJ whole genome shotgun (WGS) entry which is preliminary data.</text>
</comment>
<organism evidence="2 3">
    <name type="scientific">Candidatus Thermoflexus japonica</name>
    <dbReference type="NCBI Taxonomy" id="2035417"/>
    <lineage>
        <taxon>Bacteria</taxon>
        <taxon>Bacillati</taxon>
        <taxon>Chloroflexota</taxon>
        <taxon>Thermoflexia</taxon>
        <taxon>Thermoflexales</taxon>
        <taxon>Thermoflexaceae</taxon>
        <taxon>Thermoflexus</taxon>
    </lineage>
</organism>
<dbReference type="SUPFAM" id="SSF51735">
    <property type="entry name" value="NAD(P)-binding Rossmann-fold domains"/>
    <property type="match status" value="1"/>
</dbReference>
<protein>
    <submittedName>
        <fullName evidence="2">GDP-6-deoxy-D-mannose reductase</fullName>
        <ecNumber evidence="2">1.1.1.281</ecNumber>
    </submittedName>
</protein>
<dbReference type="EMBL" id="BEHY01000020">
    <property type="protein sequence ID" value="GBD08873.1"/>
    <property type="molecule type" value="Genomic_DNA"/>
</dbReference>
<evidence type="ECO:0000313" key="3">
    <source>
        <dbReference type="Proteomes" id="UP000236642"/>
    </source>
</evidence>
<feature type="domain" description="NAD(P)-binding" evidence="1">
    <location>
        <begin position="4"/>
        <end position="303"/>
    </location>
</feature>
<keyword evidence="2" id="KW-0560">Oxidoreductase</keyword>
<dbReference type="Gene3D" id="3.90.25.10">
    <property type="entry name" value="UDP-galactose 4-epimerase, domain 1"/>
    <property type="match status" value="1"/>
</dbReference>
<dbReference type="InterPro" id="IPR016040">
    <property type="entry name" value="NAD(P)-bd_dom"/>
</dbReference>
<accession>A0A2H5Y600</accession>
<dbReference type="InterPro" id="IPR036291">
    <property type="entry name" value="NAD(P)-bd_dom_sf"/>
</dbReference>
<dbReference type="EC" id="1.1.1.281" evidence="2"/>
<gene>
    <name evidence="2" type="primary">rmd</name>
    <name evidence="2" type="ORF">HRbin22_01116</name>
</gene>
<proteinExistence type="predicted"/>
<dbReference type="PANTHER" id="PTHR43000">
    <property type="entry name" value="DTDP-D-GLUCOSE 4,6-DEHYDRATASE-RELATED"/>
    <property type="match status" value="1"/>
</dbReference>